<evidence type="ECO:0000313" key="4">
    <source>
        <dbReference type="Proteomes" id="UP001239462"/>
    </source>
</evidence>
<feature type="compositionally biased region" description="Basic and acidic residues" evidence="1">
    <location>
        <begin position="1"/>
        <end position="10"/>
    </location>
</feature>
<keyword evidence="2" id="KW-0812">Transmembrane</keyword>
<evidence type="ECO:0000256" key="1">
    <source>
        <dbReference type="SAM" id="MobiDB-lite"/>
    </source>
</evidence>
<feature type="region of interest" description="Disordered" evidence="1">
    <location>
        <begin position="1"/>
        <end position="29"/>
    </location>
</feature>
<evidence type="ECO:0000313" key="3">
    <source>
        <dbReference type="EMBL" id="MDM4016559.1"/>
    </source>
</evidence>
<accession>A0ABT7PJ90</accession>
<gene>
    <name evidence="3" type="ORF">QTN89_14030</name>
</gene>
<proteinExistence type="predicted"/>
<keyword evidence="2" id="KW-0472">Membrane</keyword>
<dbReference type="RefSeq" id="WP_230776929.1">
    <property type="nucleotide sequence ID" value="NZ_JAJMQV010000088.1"/>
</dbReference>
<sequence>MPQPKRHPDSAGDDSLGESTSDPPTSVDSGPGCMPAVLATAVLAGIIGFISCGVLTWVIFQKQDVLALRAMRGSVIPAIEQSRLSPEEKNSTVKLLEDFADQLERKQVDGWQASGVMQRLGRLPILQWAQIRLVETYVDEHPEQFVDDASLQFDRIRKGVERNDITKFDFLHILEPLLEVSPQGEDASLADDWQSRAIDEVIDRARLVADRSGIEAEPKSDITIDVLVRRQVEAGIKEGTY</sequence>
<dbReference type="EMBL" id="JASZZN010000009">
    <property type="protein sequence ID" value="MDM4016559.1"/>
    <property type="molecule type" value="Genomic_DNA"/>
</dbReference>
<feature type="transmembrane region" description="Helical" evidence="2">
    <location>
        <begin position="36"/>
        <end position="60"/>
    </location>
</feature>
<comment type="caution">
    <text evidence="3">The sequence shown here is derived from an EMBL/GenBank/DDBJ whole genome shotgun (WGS) entry which is preliminary data.</text>
</comment>
<evidence type="ECO:0000256" key="2">
    <source>
        <dbReference type="SAM" id="Phobius"/>
    </source>
</evidence>
<keyword evidence="2" id="KW-1133">Transmembrane helix</keyword>
<feature type="compositionally biased region" description="Polar residues" evidence="1">
    <location>
        <begin position="17"/>
        <end position="28"/>
    </location>
</feature>
<protein>
    <submittedName>
        <fullName evidence="3">Uncharacterized protein</fullName>
    </submittedName>
</protein>
<reference evidence="3 4" key="1">
    <citation type="submission" date="2023-06" db="EMBL/GenBank/DDBJ databases">
        <title>Roseiconus lacunae JC819 isolated from Gulf of Mannar region, Tamil Nadu.</title>
        <authorList>
            <person name="Pk S."/>
            <person name="Ch S."/>
            <person name="Ch V.R."/>
        </authorList>
    </citation>
    <scope>NUCLEOTIDE SEQUENCE [LARGE SCALE GENOMIC DNA]</scope>
    <source>
        <strain evidence="3 4">JC819</strain>
    </source>
</reference>
<organism evidence="3 4">
    <name type="scientific">Roseiconus lacunae</name>
    <dbReference type="NCBI Taxonomy" id="2605694"/>
    <lineage>
        <taxon>Bacteria</taxon>
        <taxon>Pseudomonadati</taxon>
        <taxon>Planctomycetota</taxon>
        <taxon>Planctomycetia</taxon>
        <taxon>Pirellulales</taxon>
        <taxon>Pirellulaceae</taxon>
        <taxon>Roseiconus</taxon>
    </lineage>
</organism>
<name>A0ABT7PJ90_9BACT</name>
<dbReference type="Proteomes" id="UP001239462">
    <property type="component" value="Unassembled WGS sequence"/>
</dbReference>
<keyword evidence="4" id="KW-1185">Reference proteome</keyword>